<dbReference type="Proteomes" id="UP000546464">
    <property type="component" value="Unassembled WGS sequence"/>
</dbReference>
<reference evidence="2 3" key="1">
    <citation type="submission" date="2020-07" db="EMBL/GenBank/DDBJ databases">
        <authorList>
            <person name="Feng X."/>
        </authorList>
    </citation>
    <scope>NUCLEOTIDE SEQUENCE [LARGE SCALE GENOMIC DNA]</scope>
    <source>
        <strain evidence="2 3">JCM31066</strain>
    </source>
</reference>
<dbReference type="Pfam" id="PF00903">
    <property type="entry name" value="Glyoxalase"/>
    <property type="match status" value="1"/>
</dbReference>
<dbReference type="AlphaFoldDB" id="A0A842HHQ8"/>
<dbReference type="Gene3D" id="3.10.180.10">
    <property type="entry name" value="2,3-Dihydroxybiphenyl 1,2-Dioxygenase, domain 1"/>
    <property type="match status" value="1"/>
</dbReference>
<dbReference type="InterPro" id="IPR004360">
    <property type="entry name" value="Glyas_Fos-R_dOase_dom"/>
</dbReference>
<comment type="caution">
    <text evidence="2">The sequence shown here is derived from an EMBL/GenBank/DDBJ whole genome shotgun (WGS) entry which is preliminary data.</text>
</comment>
<dbReference type="InterPro" id="IPR037523">
    <property type="entry name" value="VOC_core"/>
</dbReference>
<gene>
    <name evidence="2" type="ORF">H5P28_17485</name>
</gene>
<dbReference type="InterPro" id="IPR029068">
    <property type="entry name" value="Glyas_Bleomycin-R_OHBP_Dase"/>
</dbReference>
<feature type="domain" description="VOC" evidence="1">
    <location>
        <begin position="5"/>
        <end position="120"/>
    </location>
</feature>
<dbReference type="PANTHER" id="PTHR33993:SF2">
    <property type="entry name" value="VOC DOMAIN-CONTAINING PROTEIN"/>
    <property type="match status" value="1"/>
</dbReference>
<evidence type="ECO:0000313" key="2">
    <source>
        <dbReference type="EMBL" id="MBC2596063.1"/>
    </source>
</evidence>
<organism evidence="2 3">
    <name type="scientific">Ruficoccus amylovorans</name>
    <dbReference type="NCBI Taxonomy" id="1804625"/>
    <lineage>
        <taxon>Bacteria</taxon>
        <taxon>Pseudomonadati</taxon>
        <taxon>Verrucomicrobiota</taxon>
        <taxon>Opitutia</taxon>
        <taxon>Puniceicoccales</taxon>
        <taxon>Cerasicoccaceae</taxon>
        <taxon>Ruficoccus</taxon>
    </lineage>
</organism>
<accession>A0A842HHQ8</accession>
<protein>
    <submittedName>
        <fullName evidence="2">VOC family protein</fullName>
    </submittedName>
</protein>
<dbReference type="SUPFAM" id="SSF54593">
    <property type="entry name" value="Glyoxalase/Bleomycin resistance protein/Dihydroxybiphenyl dioxygenase"/>
    <property type="match status" value="1"/>
</dbReference>
<name>A0A842HHQ8_9BACT</name>
<dbReference type="EMBL" id="JACHVB010000060">
    <property type="protein sequence ID" value="MBC2596063.1"/>
    <property type="molecule type" value="Genomic_DNA"/>
</dbReference>
<proteinExistence type="predicted"/>
<sequence>MKVIAVDFVCYEVSDVARSVEFYRDVVGLTPGMVEMGEEFQWAEFEIGSVTLSLYPPKLLENRDPKPGGMVYLAVDDVPAAVEELKAKGVSILYGPMETPVCFMAGFLDPDGNQVGLHQRKDGTAG</sequence>
<dbReference type="PROSITE" id="PS51819">
    <property type="entry name" value="VOC"/>
    <property type="match status" value="1"/>
</dbReference>
<dbReference type="RefSeq" id="WP_185676979.1">
    <property type="nucleotide sequence ID" value="NZ_JACHVB010000060.1"/>
</dbReference>
<evidence type="ECO:0000259" key="1">
    <source>
        <dbReference type="PROSITE" id="PS51819"/>
    </source>
</evidence>
<dbReference type="PANTHER" id="PTHR33993">
    <property type="entry name" value="GLYOXALASE-RELATED"/>
    <property type="match status" value="1"/>
</dbReference>
<dbReference type="InterPro" id="IPR052164">
    <property type="entry name" value="Anthracycline_SecMetBiosynth"/>
</dbReference>
<evidence type="ECO:0000313" key="3">
    <source>
        <dbReference type="Proteomes" id="UP000546464"/>
    </source>
</evidence>
<keyword evidence="3" id="KW-1185">Reference proteome</keyword>